<proteinExistence type="predicted"/>
<dbReference type="SMART" id="SM00066">
    <property type="entry name" value="GAL4"/>
    <property type="match status" value="1"/>
</dbReference>
<name>A0AA38REJ1_9PEZI</name>
<dbReference type="AlphaFoldDB" id="A0AA38REJ1"/>
<evidence type="ECO:0000256" key="1">
    <source>
        <dbReference type="ARBA" id="ARBA00023242"/>
    </source>
</evidence>
<keyword evidence="4" id="KW-1185">Reference proteome</keyword>
<dbReference type="CDD" id="cd00067">
    <property type="entry name" value="GAL4"/>
    <property type="match status" value="1"/>
</dbReference>
<dbReference type="PROSITE" id="PS50048">
    <property type="entry name" value="ZN2_CY6_FUNGAL_2"/>
    <property type="match status" value="1"/>
</dbReference>
<dbReference type="EMBL" id="JANBVO010000031">
    <property type="protein sequence ID" value="KAJ9138137.1"/>
    <property type="molecule type" value="Genomic_DNA"/>
</dbReference>
<organism evidence="3 4">
    <name type="scientific">Pleurostoma richardsiae</name>
    <dbReference type="NCBI Taxonomy" id="41990"/>
    <lineage>
        <taxon>Eukaryota</taxon>
        <taxon>Fungi</taxon>
        <taxon>Dikarya</taxon>
        <taxon>Ascomycota</taxon>
        <taxon>Pezizomycotina</taxon>
        <taxon>Sordariomycetes</taxon>
        <taxon>Sordariomycetidae</taxon>
        <taxon>Calosphaeriales</taxon>
        <taxon>Pleurostomataceae</taxon>
        <taxon>Pleurostoma</taxon>
    </lineage>
</organism>
<dbReference type="SUPFAM" id="SSF57701">
    <property type="entry name" value="Zn2/Cys6 DNA-binding domain"/>
    <property type="match status" value="1"/>
</dbReference>
<dbReference type="PANTHER" id="PTHR37534">
    <property type="entry name" value="TRANSCRIPTIONAL ACTIVATOR PROTEIN UGA3"/>
    <property type="match status" value="1"/>
</dbReference>
<dbReference type="GO" id="GO:0000981">
    <property type="term" value="F:DNA-binding transcription factor activity, RNA polymerase II-specific"/>
    <property type="evidence" value="ECO:0007669"/>
    <property type="project" value="InterPro"/>
</dbReference>
<feature type="domain" description="Zn(2)-C6 fungal-type" evidence="2">
    <location>
        <begin position="20"/>
        <end position="50"/>
    </location>
</feature>
<accession>A0AA38REJ1</accession>
<dbReference type="GO" id="GO:0008270">
    <property type="term" value="F:zinc ion binding"/>
    <property type="evidence" value="ECO:0007669"/>
    <property type="project" value="InterPro"/>
</dbReference>
<reference evidence="3" key="1">
    <citation type="submission" date="2022-07" db="EMBL/GenBank/DDBJ databases">
        <title>Fungi with potential for degradation of polypropylene.</title>
        <authorList>
            <person name="Gostincar C."/>
        </authorList>
    </citation>
    <scope>NUCLEOTIDE SEQUENCE</scope>
    <source>
        <strain evidence="3">EXF-13308</strain>
    </source>
</reference>
<dbReference type="Gene3D" id="4.10.240.10">
    <property type="entry name" value="Zn(2)-C6 fungal-type DNA-binding domain"/>
    <property type="match status" value="1"/>
</dbReference>
<evidence type="ECO:0000259" key="2">
    <source>
        <dbReference type="PROSITE" id="PS50048"/>
    </source>
</evidence>
<dbReference type="GO" id="GO:0000976">
    <property type="term" value="F:transcription cis-regulatory region binding"/>
    <property type="evidence" value="ECO:0007669"/>
    <property type="project" value="TreeGrafter"/>
</dbReference>
<keyword evidence="1" id="KW-0539">Nucleus</keyword>
<dbReference type="InterPro" id="IPR036864">
    <property type="entry name" value="Zn2-C6_fun-type_DNA-bd_sf"/>
</dbReference>
<dbReference type="GO" id="GO:0045944">
    <property type="term" value="P:positive regulation of transcription by RNA polymerase II"/>
    <property type="evidence" value="ECO:0007669"/>
    <property type="project" value="TreeGrafter"/>
</dbReference>
<dbReference type="InterPro" id="IPR001138">
    <property type="entry name" value="Zn2Cys6_DnaBD"/>
</dbReference>
<dbReference type="Proteomes" id="UP001174694">
    <property type="component" value="Unassembled WGS sequence"/>
</dbReference>
<dbReference type="GO" id="GO:0005634">
    <property type="term" value="C:nucleus"/>
    <property type="evidence" value="ECO:0007669"/>
    <property type="project" value="TreeGrafter"/>
</dbReference>
<evidence type="ECO:0000313" key="4">
    <source>
        <dbReference type="Proteomes" id="UP001174694"/>
    </source>
</evidence>
<comment type="caution">
    <text evidence="3">The sequence shown here is derived from an EMBL/GenBank/DDBJ whole genome shotgun (WGS) entry which is preliminary data.</text>
</comment>
<sequence length="534" mass="59945">MPDLVNQVRIRRFTKRSRTGCVGCRRAHVRCDEEHPICGKCALSGKTCEYTVFIPFIERKRARLPGQDAPWLAVGQPVHTAIDPFDCLPISMPYKSKELLQYFTVCHGVFKSKPEKDCVYFVVDDPAALSSTLLIASLHYFAGNAGGPSMRSFEATYLFHKIECIRMVNEWLNIPDLRLTMRCVKLVTTLCFVEICLGNLGAASAHLAAVYKLLDMRPSGFDNEDDNETFARYISITLNFTARLIRETQATLNGGVMNLNEEWQRRALLAVPDRLMILRQLPYFFSTSQDASTREINASSTIEELRLMTGMYDKGYPTAGGALSLMWACRGQVAMLMSAIKSQAQSVTKVSVSSTLINEGFIPGLDSYKYPLVESLRSSYCGLGTAGRFYLEGVLGWAGPRQPVQLGLLTREVDVLKMDLDHTEVVTHNDENQRAFWLWKAFSGAYYLRQLLDTIDDDDSLSESDAALCDRCCSLLRDMNGRIRRWSAACGVTEWSLAGEALSKIVWPLNSREIDIVAEDVWEQAHAVNSGYYI</sequence>
<protein>
    <recommendedName>
        <fullName evidence="2">Zn(2)-C6 fungal-type domain-containing protein</fullName>
    </recommendedName>
</protein>
<dbReference type="PANTHER" id="PTHR37534:SF7">
    <property type="entry name" value="TRANSCRIPTIONAL ACTIVATOR PROTEIN UGA3"/>
    <property type="match status" value="1"/>
</dbReference>
<evidence type="ECO:0000313" key="3">
    <source>
        <dbReference type="EMBL" id="KAJ9138137.1"/>
    </source>
</evidence>
<gene>
    <name evidence="3" type="ORF">NKR23_g8701</name>
</gene>
<dbReference type="Pfam" id="PF00172">
    <property type="entry name" value="Zn_clus"/>
    <property type="match status" value="1"/>
</dbReference>
<dbReference type="PROSITE" id="PS00463">
    <property type="entry name" value="ZN2_CY6_FUNGAL_1"/>
    <property type="match status" value="1"/>
</dbReference>